<evidence type="ECO:0000259" key="6">
    <source>
        <dbReference type="PROSITE" id="PS50173"/>
    </source>
</evidence>
<reference evidence="7 8" key="1">
    <citation type="submission" date="2021-06" db="EMBL/GenBank/DDBJ databases">
        <authorList>
            <person name="Palmer J.M."/>
        </authorList>
    </citation>
    <scope>NUCLEOTIDE SEQUENCE [LARGE SCALE GENOMIC DNA]</scope>
    <source>
        <strain evidence="7 8">GA_2019</strain>
        <tissue evidence="7">Muscle</tissue>
    </source>
</reference>
<gene>
    <name evidence="7" type="ORF">GOODEAATRI_002963</name>
</gene>
<evidence type="ECO:0000256" key="2">
    <source>
        <dbReference type="ARBA" id="ARBA00022679"/>
    </source>
</evidence>
<dbReference type="InterPro" id="IPR027417">
    <property type="entry name" value="P-loop_NTPase"/>
</dbReference>
<keyword evidence="5" id="KW-0732">Signal</keyword>
<feature type="chain" id="PRO_5045453260" description="UmuC domain-containing protein" evidence="5">
    <location>
        <begin position="23"/>
        <end position="572"/>
    </location>
</feature>
<dbReference type="SUPFAM" id="SSF52540">
    <property type="entry name" value="P-loop containing nucleoside triphosphate hydrolases"/>
    <property type="match status" value="1"/>
</dbReference>
<dbReference type="Pfam" id="PF21999">
    <property type="entry name" value="IMS_HHH_1"/>
    <property type="match status" value="1"/>
</dbReference>
<evidence type="ECO:0000256" key="4">
    <source>
        <dbReference type="SAM" id="MobiDB-lite"/>
    </source>
</evidence>
<dbReference type="SMART" id="SM00175">
    <property type="entry name" value="RAB"/>
    <property type="match status" value="1"/>
</dbReference>
<comment type="caution">
    <text evidence="7">The sequence shown here is derived from an EMBL/GenBank/DDBJ whole genome shotgun (WGS) entry which is preliminary data.</text>
</comment>
<dbReference type="Gene3D" id="3.30.70.270">
    <property type="match status" value="1"/>
</dbReference>
<feature type="domain" description="UmuC" evidence="6">
    <location>
        <begin position="41"/>
        <end position="102"/>
    </location>
</feature>
<proteinExistence type="predicted"/>
<organism evidence="7 8">
    <name type="scientific">Goodea atripinnis</name>
    <dbReference type="NCBI Taxonomy" id="208336"/>
    <lineage>
        <taxon>Eukaryota</taxon>
        <taxon>Metazoa</taxon>
        <taxon>Chordata</taxon>
        <taxon>Craniata</taxon>
        <taxon>Vertebrata</taxon>
        <taxon>Euteleostomi</taxon>
        <taxon>Actinopterygii</taxon>
        <taxon>Neopterygii</taxon>
        <taxon>Teleostei</taxon>
        <taxon>Neoteleostei</taxon>
        <taxon>Acanthomorphata</taxon>
        <taxon>Ovalentaria</taxon>
        <taxon>Atherinomorphae</taxon>
        <taxon>Cyprinodontiformes</taxon>
        <taxon>Goodeidae</taxon>
        <taxon>Goodea</taxon>
    </lineage>
</organism>
<dbReference type="InterPro" id="IPR036775">
    <property type="entry name" value="DNA_pol_Y-fam_lit_finger_sf"/>
</dbReference>
<dbReference type="PANTHER" id="PTHR46404">
    <property type="entry name" value="DNA POLYMERASE IOTA"/>
    <property type="match status" value="1"/>
</dbReference>
<keyword evidence="2" id="KW-0808">Transferase</keyword>
<feature type="compositionally biased region" description="Polar residues" evidence="4">
    <location>
        <begin position="402"/>
        <end position="414"/>
    </location>
</feature>
<dbReference type="InterPro" id="IPR053848">
    <property type="entry name" value="IMS_HHH_1"/>
</dbReference>
<feature type="region of interest" description="Disordered" evidence="4">
    <location>
        <begin position="401"/>
        <end position="427"/>
    </location>
</feature>
<evidence type="ECO:0000256" key="5">
    <source>
        <dbReference type="SAM" id="SignalP"/>
    </source>
</evidence>
<dbReference type="InterPro" id="IPR025527">
    <property type="entry name" value="HUWE1/Rev1_UBM"/>
</dbReference>
<dbReference type="Pfam" id="PF00071">
    <property type="entry name" value="Ras"/>
    <property type="match status" value="1"/>
</dbReference>
<evidence type="ECO:0000313" key="7">
    <source>
        <dbReference type="EMBL" id="MEQ2177383.1"/>
    </source>
</evidence>
<dbReference type="SUPFAM" id="SSF56672">
    <property type="entry name" value="DNA/RNA polymerases"/>
    <property type="match status" value="1"/>
</dbReference>
<evidence type="ECO:0000256" key="3">
    <source>
        <dbReference type="ARBA" id="ARBA00022741"/>
    </source>
</evidence>
<dbReference type="InterPro" id="IPR001126">
    <property type="entry name" value="UmuC"/>
</dbReference>
<dbReference type="SMART" id="SM00174">
    <property type="entry name" value="RHO"/>
    <property type="match status" value="1"/>
</dbReference>
<dbReference type="Gene3D" id="3.40.50.300">
    <property type="entry name" value="P-loop containing nucleotide triphosphate hydrolases"/>
    <property type="match status" value="1"/>
</dbReference>
<dbReference type="SMART" id="SM00173">
    <property type="entry name" value="RAS"/>
    <property type="match status" value="1"/>
</dbReference>
<dbReference type="PANTHER" id="PTHR46404:SF1">
    <property type="entry name" value="DNA POLYMERASE IOTA"/>
    <property type="match status" value="1"/>
</dbReference>
<dbReference type="Gene3D" id="6.10.250.1630">
    <property type="match status" value="2"/>
</dbReference>
<dbReference type="PROSITE" id="PS51421">
    <property type="entry name" value="RAS"/>
    <property type="match status" value="1"/>
</dbReference>
<dbReference type="PROSITE" id="PS51419">
    <property type="entry name" value="RAB"/>
    <property type="match status" value="1"/>
</dbReference>
<dbReference type="Proteomes" id="UP001476798">
    <property type="component" value="Unassembled WGS sequence"/>
</dbReference>
<keyword evidence="8" id="KW-1185">Reference proteome</keyword>
<dbReference type="Gene3D" id="3.30.1490.100">
    <property type="entry name" value="DNA polymerase, Y-family, little finger domain"/>
    <property type="match status" value="1"/>
</dbReference>
<dbReference type="InterPro" id="IPR001806">
    <property type="entry name" value="Small_GTPase"/>
</dbReference>
<keyword evidence="1" id="KW-0237">DNA synthesis</keyword>
<dbReference type="PROSITE" id="PS50173">
    <property type="entry name" value="UMUC"/>
    <property type="match status" value="1"/>
</dbReference>
<feature type="signal peptide" evidence="5">
    <location>
        <begin position="1"/>
        <end position="22"/>
    </location>
</feature>
<dbReference type="InterPro" id="IPR043128">
    <property type="entry name" value="Rev_trsase/Diguanyl_cyclase"/>
</dbReference>
<dbReference type="Pfam" id="PF00817">
    <property type="entry name" value="IMS"/>
    <property type="match status" value="1"/>
</dbReference>
<evidence type="ECO:0000313" key="8">
    <source>
        <dbReference type="Proteomes" id="UP001476798"/>
    </source>
</evidence>
<sequence>MLLDSPTGLSLIFLLLFPGTGADAKANHHPRLAIGSHIAAELREAIHSKLGLTGCAGVATNKLLAKLVSGTFKPNQQTVLLQENIGDIMGCLSGLRKVPGVGHQTAKRLQALGLMSVKDLQVYPLSDLAREFGGATAQRLKNLALGIDDSAVTPTGAPQAYRNFDMGIIICSLSTGNTEDAVCQLVPLAMKLFHKVVDCSAAFHLTLINVCFSNLQSRGPAVSRKGAITSFLTQSVSPRKSQQSLHGFGWEHSSICAVEENHEASCSTERINPDKTKPPPNVDPEVFKLLPEEIQKELLSPAYLNSLLTHSVSEDPHMLKNKLSENDSALKADPSSVNHQWPAGIHITHAENIMEQDMSSLSRSSDCNFPGNVDPEVFSELPPDIQKELISDWKQQKLILKTPSSRKTGKGSISKSKDRKAEGRSSQSNNLFKYTDSKFNRKFTTTVGIDFREKRVVSAVEEETCFSFCLSPYIIYTSSRTGADGTSERNFRVHLQLWDTAGQERFRSLTTAFFRDAMGFLLMFDLTNQQSFLNANAYCDNPDVVLVGTKADLKDTRNVNSREARELADRYG</sequence>
<dbReference type="EMBL" id="JAHRIO010060080">
    <property type="protein sequence ID" value="MEQ2177383.1"/>
    <property type="molecule type" value="Genomic_DNA"/>
</dbReference>
<dbReference type="Gene3D" id="1.10.150.20">
    <property type="entry name" value="5' to 3' exonuclease, C-terminal subdomain"/>
    <property type="match status" value="1"/>
</dbReference>
<dbReference type="InterPro" id="IPR043502">
    <property type="entry name" value="DNA/RNA_pol_sf"/>
</dbReference>
<evidence type="ECO:0000256" key="1">
    <source>
        <dbReference type="ARBA" id="ARBA00022634"/>
    </source>
</evidence>
<dbReference type="Pfam" id="PF14377">
    <property type="entry name" value="UBM"/>
    <property type="match status" value="2"/>
</dbReference>
<name>A0ABV0P170_9TELE</name>
<protein>
    <recommendedName>
        <fullName evidence="6">UmuC domain-containing protein</fullName>
    </recommendedName>
</protein>
<keyword evidence="3" id="KW-0547">Nucleotide-binding</keyword>
<dbReference type="SUPFAM" id="SSF100879">
    <property type="entry name" value="Lesion bypass DNA polymerase (Y-family), little finger domain"/>
    <property type="match status" value="1"/>
</dbReference>
<accession>A0ABV0P170</accession>